<feature type="compositionally biased region" description="Basic residues" evidence="2">
    <location>
        <begin position="470"/>
        <end position="483"/>
    </location>
</feature>
<sequence>MFHPVSNSIESSSVMSMHLSSPAVLESAFDDALSSYPPQYDDALGEATFSKWLDPNSFLVESNDFFQPSIPDLLMGTSSTSDVPTGHLFIPYVAAAPLASLSLGVGSVPVSSPSTGILSSSGPADFFRTSGHIVEVANTGNDPSLDGRRYIGGAGYLFTSPSLACPSLSLSPLSSTNLTFSIPPTPLSVHPDVVCGTIDPSLLSPPEFCDKLKVNCDALSDSSYESDEDEDAEGEAVEVEVKEVVSDDDEDKASQELAPAVEEPAATPKQQTRRKDATRGTRKSSTAGATRETRKAAATRAQKATTRKAAVVTRKNTAAARKASTPPRAQVQRAAAAPTTSRTTASSSSATLHPVPGRQIPRSTRDVLAFAGPSCVASSSSSAPTPSSSRKDGQKRKRSSRDDDDDDDVPDRDAGDWRRYSGDDGSGSEHEDDGEMDVDNDSDYEQADDEDDEDYGRAHKRQKTAPASHAQKKAPKAKKKGKARATEEQSEPGEQKTDWKPFCLSAGAHYSCKLCRKTFGRKGDVKRHLEKSCKHPDAPLQTDVTSALAKRSMAFLSAMTKRTSSLRTKNKYECVPCLLLLYHANAITFRPTTPHPTASGFANAIPASRSVLCGAFSIPRSTSTARLPPLTIWHLTETISQEQSIFR</sequence>
<dbReference type="Proteomes" id="UP000092993">
    <property type="component" value="Unassembled WGS sequence"/>
</dbReference>
<proteinExistence type="predicted"/>
<feature type="domain" description="C2H2-type" evidence="3">
    <location>
        <begin position="510"/>
        <end position="535"/>
    </location>
</feature>
<evidence type="ECO:0000256" key="2">
    <source>
        <dbReference type="SAM" id="MobiDB-lite"/>
    </source>
</evidence>
<gene>
    <name evidence="4" type="ORF">A0H81_02161</name>
</gene>
<comment type="caution">
    <text evidence="4">The sequence shown here is derived from an EMBL/GenBank/DDBJ whole genome shotgun (WGS) entry which is preliminary data.</text>
</comment>
<feature type="compositionally biased region" description="Basic and acidic residues" evidence="2">
    <location>
        <begin position="411"/>
        <end position="422"/>
    </location>
</feature>
<name>A0A1C7MPS3_GRIFR</name>
<organism evidence="4 5">
    <name type="scientific">Grifola frondosa</name>
    <name type="common">Maitake</name>
    <name type="synonym">Polyporus frondosus</name>
    <dbReference type="NCBI Taxonomy" id="5627"/>
    <lineage>
        <taxon>Eukaryota</taxon>
        <taxon>Fungi</taxon>
        <taxon>Dikarya</taxon>
        <taxon>Basidiomycota</taxon>
        <taxon>Agaricomycotina</taxon>
        <taxon>Agaricomycetes</taxon>
        <taxon>Polyporales</taxon>
        <taxon>Grifolaceae</taxon>
        <taxon>Grifola</taxon>
    </lineage>
</organism>
<keyword evidence="1" id="KW-0479">Metal-binding</keyword>
<evidence type="ECO:0000256" key="1">
    <source>
        <dbReference type="PROSITE-ProRule" id="PRU00042"/>
    </source>
</evidence>
<accession>A0A1C7MPS3</accession>
<keyword evidence="5" id="KW-1185">Reference proteome</keyword>
<reference evidence="4 5" key="1">
    <citation type="submission" date="2016-03" db="EMBL/GenBank/DDBJ databases">
        <title>Whole genome sequencing of Grifola frondosa 9006-11.</title>
        <authorList>
            <person name="Min B."/>
            <person name="Park H."/>
            <person name="Kim J.-G."/>
            <person name="Cho H."/>
            <person name="Oh Y.-L."/>
            <person name="Kong W.-S."/>
            <person name="Choi I.-G."/>
        </authorList>
    </citation>
    <scope>NUCLEOTIDE SEQUENCE [LARGE SCALE GENOMIC DNA]</scope>
    <source>
        <strain evidence="4 5">9006-11</strain>
    </source>
</reference>
<feature type="compositionally biased region" description="Low complexity" evidence="2">
    <location>
        <begin position="325"/>
        <end position="351"/>
    </location>
</feature>
<keyword evidence="1" id="KW-0863">Zinc-finger</keyword>
<dbReference type="AlphaFoldDB" id="A0A1C7MPS3"/>
<evidence type="ECO:0000313" key="4">
    <source>
        <dbReference type="EMBL" id="OBZ78416.1"/>
    </source>
</evidence>
<keyword evidence="1" id="KW-0862">Zinc</keyword>
<dbReference type="PROSITE" id="PS50157">
    <property type="entry name" value="ZINC_FINGER_C2H2_2"/>
    <property type="match status" value="1"/>
</dbReference>
<feature type="compositionally biased region" description="Acidic residues" evidence="2">
    <location>
        <begin position="430"/>
        <end position="454"/>
    </location>
</feature>
<dbReference type="EMBL" id="LUGG01000002">
    <property type="protein sequence ID" value="OBZ78416.1"/>
    <property type="molecule type" value="Genomic_DNA"/>
</dbReference>
<dbReference type="GO" id="GO:0008270">
    <property type="term" value="F:zinc ion binding"/>
    <property type="evidence" value="ECO:0007669"/>
    <property type="project" value="UniProtKB-KW"/>
</dbReference>
<evidence type="ECO:0000259" key="3">
    <source>
        <dbReference type="PROSITE" id="PS50157"/>
    </source>
</evidence>
<feature type="compositionally biased region" description="Low complexity" evidence="2">
    <location>
        <begin position="371"/>
        <end position="388"/>
    </location>
</feature>
<protein>
    <recommendedName>
        <fullName evidence="3">C2H2-type domain-containing protein</fullName>
    </recommendedName>
</protein>
<dbReference type="InterPro" id="IPR013087">
    <property type="entry name" value="Znf_C2H2_type"/>
</dbReference>
<feature type="region of interest" description="Disordered" evidence="2">
    <location>
        <begin position="243"/>
        <end position="499"/>
    </location>
</feature>
<evidence type="ECO:0000313" key="5">
    <source>
        <dbReference type="Proteomes" id="UP000092993"/>
    </source>
</evidence>
<feature type="compositionally biased region" description="Low complexity" evidence="2">
    <location>
        <begin position="286"/>
        <end position="315"/>
    </location>
</feature>